<dbReference type="AlphaFoldDB" id="A0A6H1WUK6"/>
<evidence type="ECO:0000256" key="4">
    <source>
        <dbReference type="ARBA" id="ARBA00022475"/>
    </source>
</evidence>
<dbReference type="InterPro" id="IPR005126">
    <property type="entry name" value="NapC/NirT_cyt_c_N"/>
</dbReference>
<comment type="similarity">
    <text evidence="2">Belongs to the NapC/NirT/NrfH family.</text>
</comment>
<evidence type="ECO:0000313" key="14">
    <source>
        <dbReference type="EMBL" id="QJA06882.1"/>
    </source>
</evidence>
<reference evidence="14 15" key="1">
    <citation type="submission" date="2019-08" db="EMBL/GenBank/DDBJ databases">
        <title>Complete genome sequence of Thermosulfurimonas marina SU872T, an anaerobic thermophilic chemolithoautotrophic bacterium isolated from a shallow marine hydrothermal vent.</title>
        <authorList>
            <person name="Allioux M."/>
            <person name="Jebbar M."/>
            <person name="Slobodkina G."/>
            <person name="Slobodkin A."/>
            <person name="Moalic Y."/>
            <person name="Frolova A."/>
            <person name="Shao Z."/>
            <person name="Alain K."/>
        </authorList>
    </citation>
    <scope>NUCLEOTIDE SEQUENCE [LARGE SCALE GENOMIC DNA]</scope>
    <source>
        <strain evidence="14 15">SU872</strain>
    </source>
</reference>
<feature type="transmembrane region" description="Helical" evidence="12">
    <location>
        <begin position="53"/>
        <end position="75"/>
    </location>
</feature>
<dbReference type="PANTHER" id="PTHR30333:SF1">
    <property type="entry name" value="CYTOCHROME C-TYPE PROTEIN NAPC"/>
    <property type="match status" value="1"/>
</dbReference>
<evidence type="ECO:0000256" key="2">
    <source>
        <dbReference type="ARBA" id="ARBA00007395"/>
    </source>
</evidence>
<evidence type="ECO:0000256" key="3">
    <source>
        <dbReference type="ARBA" id="ARBA00022448"/>
    </source>
</evidence>
<name>A0A6H1WUK6_9BACT</name>
<evidence type="ECO:0000256" key="9">
    <source>
        <dbReference type="ARBA" id="ARBA00022989"/>
    </source>
</evidence>
<dbReference type="GO" id="GO:0046872">
    <property type="term" value="F:metal ion binding"/>
    <property type="evidence" value="ECO:0007669"/>
    <property type="project" value="UniProtKB-KW"/>
</dbReference>
<proteinExistence type="inferred from homology"/>
<gene>
    <name evidence="14" type="ORF">FVE67_08800</name>
</gene>
<evidence type="ECO:0000256" key="1">
    <source>
        <dbReference type="ARBA" id="ARBA00004236"/>
    </source>
</evidence>
<feature type="transmembrane region" description="Helical" evidence="12">
    <location>
        <begin position="102"/>
        <end position="125"/>
    </location>
</feature>
<protein>
    <recommendedName>
        <fullName evidence="13">NapC/NirT cytochrome c N-terminal domain-containing protein</fullName>
    </recommendedName>
</protein>
<organism evidence="14 15">
    <name type="scientific">Thermosulfurimonas marina</name>
    <dbReference type="NCBI Taxonomy" id="2047767"/>
    <lineage>
        <taxon>Bacteria</taxon>
        <taxon>Pseudomonadati</taxon>
        <taxon>Thermodesulfobacteriota</taxon>
        <taxon>Thermodesulfobacteria</taxon>
        <taxon>Thermodesulfobacteriales</taxon>
        <taxon>Thermodesulfobacteriaceae</taxon>
        <taxon>Thermosulfurimonas</taxon>
    </lineage>
</organism>
<evidence type="ECO:0000259" key="13">
    <source>
        <dbReference type="Pfam" id="PF03264"/>
    </source>
</evidence>
<dbReference type="EMBL" id="CP042909">
    <property type="protein sequence ID" value="QJA06882.1"/>
    <property type="molecule type" value="Genomic_DNA"/>
</dbReference>
<dbReference type="Proteomes" id="UP000501253">
    <property type="component" value="Chromosome"/>
</dbReference>
<keyword evidence="9 12" id="KW-1133">Transmembrane helix</keyword>
<dbReference type="GO" id="GO:0009055">
    <property type="term" value="F:electron transfer activity"/>
    <property type="evidence" value="ECO:0007669"/>
    <property type="project" value="TreeGrafter"/>
</dbReference>
<keyword evidence="7" id="KW-0479">Metal-binding</keyword>
<evidence type="ECO:0000256" key="5">
    <source>
        <dbReference type="ARBA" id="ARBA00022617"/>
    </source>
</evidence>
<dbReference type="Gene3D" id="1.10.3820.10">
    <property type="entry name" value="Di-heme elbow motif domain"/>
    <property type="match status" value="1"/>
</dbReference>
<evidence type="ECO:0000256" key="8">
    <source>
        <dbReference type="ARBA" id="ARBA00022982"/>
    </source>
</evidence>
<dbReference type="InterPro" id="IPR038266">
    <property type="entry name" value="NapC/NirT_cytc_sf"/>
</dbReference>
<keyword evidence="8" id="KW-0249">Electron transport</keyword>
<dbReference type="SUPFAM" id="SSF48695">
    <property type="entry name" value="Multiheme cytochromes"/>
    <property type="match status" value="1"/>
</dbReference>
<keyword evidence="10" id="KW-0408">Iron</keyword>
<keyword evidence="6 12" id="KW-0812">Transmembrane</keyword>
<dbReference type="GO" id="GO:0009061">
    <property type="term" value="P:anaerobic respiration"/>
    <property type="evidence" value="ECO:0007669"/>
    <property type="project" value="TreeGrafter"/>
</dbReference>
<keyword evidence="5" id="KW-0349">Heme</keyword>
<keyword evidence="3" id="KW-0813">Transport</keyword>
<evidence type="ECO:0000256" key="11">
    <source>
        <dbReference type="ARBA" id="ARBA00023136"/>
    </source>
</evidence>
<dbReference type="PANTHER" id="PTHR30333">
    <property type="entry name" value="CYTOCHROME C-TYPE PROTEIN"/>
    <property type="match status" value="1"/>
</dbReference>
<keyword evidence="4" id="KW-1003">Cell membrane</keyword>
<dbReference type="InterPro" id="IPR036280">
    <property type="entry name" value="Multihaem_cyt_sf"/>
</dbReference>
<evidence type="ECO:0000256" key="6">
    <source>
        <dbReference type="ARBA" id="ARBA00022692"/>
    </source>
</evidence>
<accession>A0A6H1WUK6</accession>
<feature type="domain" description="NapC/NirT cytochrome c N-terminal" evidence="13">
    <location>
        <begin position="105"/>
        <end position="190"/>
    </location>
</feature>
<keyword evidence="15" id="KW-1185">Reference proteome</keyword>
<dbReference type="InterPro" id="IPR051174">
    <property type="entry name" value="Cytochrome_c-type_ET"/>
</dbReference>
<evidence type="ECO:0000256" key="12">
    <source>
        <dbReference type="SAM" id="Phobius"/>
    </source>
</evidence>
<dbReference type="GO" id="GO:0005886">
    <property type="term" value="C:plasma membrane"/>
    <property type="evidence" value="ECO:0007669"/>
    <property type="project" value="UniProtKB-SubCell"/>
</dbReference>
<keyword evidence="11 12" id="KW-0472">Membrane</keyword>
<evidence type="ECO:0000256" key="10">
    <source>
        <dbReference type="ARBA" id="ARBA00023004"/>
    </source>
</evidence>
<dbReference type="Pfam" id="PF03264">
    <property type="entry name" value="Cytochrom_NNT"/>
    <property type="match status" value="1"/>
</dbReference>
<sequence>MWQEGWLFFRNFVRQNKFCLLGTLILLLTVPPLTIFSIYDNIHHVESHVWQEIFYLGLFPLMLLGLGLFCVGIFISRQGFFSRETVQELMAKADKAKVLRETAFLTSVILTVVLICMGAIVYSAYHYTESVNFCGKLCHRVMTPEFTAYQHSPHAHVKCVHCHIGPGASWFVKSKLSGMKEVVEYLTNTYPRPLPTPVHNLRPARETCEECHRPEYFVGYKLVIKEKRQTDKNNSKLYTVLLMKTGSGGMKGKAFGIHWHVSPEVKIYYKYTDPKRENIVEVVKIEKGKKTVFKGSEEAREGEVRLMDCMDCHNRPTHIFHSAEEALDLEFVSGAMPEDLPFVKKVTLEAITQNYPSRKEAKVKIAEYIRNYYQKNYPDLVKNSPEKIEQVIAAAQEAYLLNVFPEMKITWGTYTNFLSHDGCFRCHNEELESEDGEVISQDCSLCHNLLAEEEESPEILETLLGE</sequence>
<dbReference type="KEGG" id="tmai:FVE67_08800"/>
<evidence type="ECO:0000313" key="15">
    <source>
        <dbReference type="Proteomes" id="UP000501253"/>
    </source>
</evidence>
<evidence type="ECO:0000256" key="7">
    <source>
        <dbReference type="ARBA" id="ARBA00022723"/>
    </source>
</evidence>
<comment type="subcellular location">
    <subcellularLocation>
        <location evidence="1">Cell membrane</location>
    </subcellularLocation>
</comment>